<keyword evidence="2" id="KW-1185">Reference proteome</keyword>
<name>A0AA40VQT2_9NOST</name>
<accession>A0AA40VQT2</accession>
<protein>
    <submittedName>
        <fullName evidence="1">Uncharacterized protein</fullName>
    </submittedName>
</protein>
<evidence type="ECO:0000313" key="2">
    <source>
        <dbReference type="Proteomes" id="UP001165986"/>
    </source>
</evidence>
<organism evidence="1 2">
    <name type="scientific">Komarekiella delphini-convector SJRDD-AB1</name>
    <dbReference type="NCBI Taxonomy" id="2593771"/>
    <lineage>
        <taxon>Bacteria</taxon>
        <taxon>Bacillati</taxon>
        <taxon>Cyanobacteriota</taxon>
        <taxon>Cyanophyceae</taxon>
        <taxon>Nostocales</taxon>
        <taxon>Nostocaceae</taxon>
        <taxon>Komarekiella</taxon>
        <taxon>Komarekiella delphini-convector</taxon>
    </lineage>
</organism>
<comment type="caution">
    <text evidence="1">The sequence shown here is derived from an EMBL/GenBank/DDBJ whole genome shotgun (WGS) entry which is preliminary data.</text>
</comment>
<reference evidence="1" key="1">
    <citation type="submission" date="2019-07" db="EMBL/GenBank/DDBJ databases">
        <title>Toxilogical consequences of a new and cryptic species of cyanobacteria (Komarekiella delphini-convector) recovered from the epidermis of a bottlenose dolphin and 1500 ft. in the air.</title>
        <authorList>
            <person name="Brown A.O."/>
            <person name="Dvorak P."/>
            <person name="Villanueva C.D."/>
            <person name="Foss A.J."/>
            <person name="Garvey A.D."/>
            <person name="Gibson Q.A."/>
            <person name="Johansen J.R."/>
            <person name="Casamatta D.A."/>
        </authorList>
    </citation>
    <scope>NUCLEOTIDE SEQUENCE</scope>
    <source>
        <strain evidence="1">SJRDD-AB1</strain>
    </source>
</reference>
<dbReference type="Pfam" id="PF14516">
    <property type="entry name" value="AAA_35"/>
    <property type="match status" value="1"/>
</dbReference>
<gene>
    <name evidence="1" type="ORF">FNW02_09780</name>
</gene>
<dbReference type="EMBL" id="VJXY01000008">
    <property type="protein sequence ID" value="MBD6616112.1"/>
    <property type="molecule type" value="Genomic_DNA"/>
</dbReference>
<proteinExistence type="predicted"/>
<dbReference type="Proteomes" id="UP001165986">
    <property type="component" value="Unassembled WGS sequence"/>
</dbReference>
<evidence type="ECO:0000313" key="1">
    <source>
        <dbReference type="EMBL" id="MBD6616112.1"/>
    </source>
</evidence>
<sequence>MWKKRRLLIVDSTEVYWLININQSWFNV</sequence>
<dbReference type="AlphaFoldDB" id="A0AA40VQT2"/>